<organism evidence="2 3">
    <name type="scientific">Streptomyces roseoviridis</name>
    <dbReference type="NCBI Taxonomy" id="67361"/>
    <lineage>
        <taxon>Bacteria</taxon>
        <taxon>Bacillati</taxon>
        <taxon>Actinomycetota</taxon>
        <taxon>Actinomycetes</taxon>
        <taxon>Kitasatosporales</taxon>
        <taxon>Streptomycetaceae</taxon>
        <taxon>Streptomyces</taxon>
    </lineage>
</organism>
<feature type="compositionally biased region" description="Basic and acidic residues" evidence="1">
    <location>
        <begin position="34"/>
        <end position="45"/>
    </location>
</feature>
<gene>
    <name evidence="2" type="ORF">ACFFTP_06250</name>
</gene>
<evidence type="ECO:0000313" key="2">
    <source>
        <dbReference type="EMBL" id="MFB9553799.1"/>
    </source>
</evidence>
<name>A0ABV5QL76_9ACTN</name>
<accession>A0ABV5QL76</accession>
<dbReference type="PROSITE" id="PS51257">
    <property type="entry name" value="PROKAR_LIPOPROTEIN"/>
    <property type="match status" value="1"/>
</dbReference>
<comment type="caution">
    <text evidence="2">The sequence shown here is derived from an EMBL/GenBank/DDBJ whole genome shotgun (WGS) entry which is preliminary data.</text>
</comment>
<reference evidence="2 3" key="1">
    <citation type="submission" date="2024-09" db="EMBL/GenBank/DDBJ databases">
        <authorList>
            <person name="Sun Q."/>
            <person name="Mori K."/>
        </authorList>
    </citation>
    <scope>NUCLEOTIDE SEQUENCE [LARGE SCALE GENOMIC DNA]</scope>
    <source>
        <strain evidence="2 3">JCM 4414</strain>
    </source>
</reference>
<keyword evidence="3" id="KW-1185">Reference proteome</keyword>
<dbReference type="RefSeq" id="WP_345486132.1">
    <property type="nucleotide sequence ID" value="NZ_BAAAWU010000001.1"/>
</dbReference>
<proteinExistence type="predicted"/>
<dbReference type="Proteomes" id="UP001589716">
    <property type="component" value="Unassembled WGS sequence"/>
</dbReference>
<evidence type="ECO:0008006" key="4">
    <source>
        <dbReference type="Google" id="ProtNLM"/>
    </source>
</evidence>
<dbReference type="EMBL" id="JBHMCT010000005">
    <property type="protein sequence ID" value="MFB9553799.1"/>
    <property type="molecule type" value="Genomic_DNA"/>
</dbReference>
<protein>
    <recommendedName>
        <fullName evidence="4">Lipoprotein</fullName>
    </recommendedName>
</protein>
<evidence type="ECO:0000313" key="3">
    <source>
        <dbReference type="Proteomes" id="UP001589716"/>
    </source>
</evidence>
<feature type="region of interest" description="Disordered" evidence="1">
    <location>
        <begin position="24"/>
        <end position="45"/>
    </location>
</feature>
<sequence length="141" mass="15402">MVRRGRAAVAAVTTAVLGGCGTAAGEKPVAPQVRTEERPIERRFPEFGDIESTRWSARPLGDQDSRVPGPTDVRLEGRATLSARDVRRLLDAYRWTPADGPWLTSEGFTAAVTEGRYAADLRLDPTARVVRFDAVNPVVKE</sequence>
<evidence type="ECO:0000256" key="1">
    <source>
        <dbReference type="SAM" id="MobiDB-lite"/>
    </source>
</evidence>